<name>M6QAR2_9LEPT</name>
<sequence>MNLKRIFIFFLLLCQLHCATFTGGLISKWMGDYYEKTTLTGVGVGLVGDGAIGIYAGVQLGFAFGLVYVGATIVALPFIFFGVVLQKPTPTLYFPVFSNDEEGKELRSLLGNIPQKIPFYVRPIAIPSRPKASIEKELAKSFFSSVYYNSFLHLLPSNNQTSTSEIRGDAFYSFQYLNQTSASKILEHTSIEEIRNEMPRFRKLLNQDFVFISEAHLKFGECKLEKIPYKEFVKFEERLMARNTYPRNKEDEEETGFMEVRVEIKTYLIDFKNQKIRSFEISETERGTNDFGQRACPDLVQAGKMALKNVGLSHTRKIFPQWEYTKLNLIREDSDPNVQKLLEEGFQYFGEGDDENDKVRLIPPGAFEVWKRALAKSGNRSEGAFANIAYYYLNNGYLDEAIDSFRKAAVANPRRQRFWNLRINDILRDHAYR</sequence>
<dbReference type="InterPro" id="IPR011990">
    <property type="entry name" value="TPR-like_helical_dom_sf"/>
</dbReference>
<evidence type="ECO:0000313" key="3">
    <source>
        <dbReference type="EMBL" id="EMN90310.1"/>
    </source>
</evidence>
<dbReference type="SUPFAM" id="SSF48452">
    <property type="entry name" value="TPR-like"/>
    <property type="match status" value="1"/>
</dbReference>
<feature type="transmembrane region" description="Helical" evidence="2">
    <location>
        <begin position="42"/>
        <end position="58"/>
    </location>
</feature>
<reference evidence="3 4" key="1">
    <citation type="submission" date="2013-01" db="EMBL/GenBank/DDBJ databases">
        <authorList>
            <person name="Harkins D.M."/>
            <person name="Durkin A.S."/>
            <person name="Brinkac L.M."/>
            <person name="Haft D.H."/>
            <person name="Selengut J.D."/>
            <person name="Sanka R."/>
            <person name="DePew J."/>
            <person name="Purushe J."/>
            <person name="Chanthongthip A."/>
            <person name="Lattana O."/>
            <person name="Phetsouvanh R."/>
            <person name="Newton P.N."/>
            <person name="Vinetz J.M."/>
            <person name="Sutton G.G."/>
            <person name="Nierman W.C."/>
            <person name="Fouts D.E."/>
        </authorList>
    </citation>
    <scope>NUCLEOTIDE SEQUENCE [LARGE SCALE GENOMIC DNA]</scope>
    <source>
        <strain evidence="3 4">UI 13098</strain>
    </source>
</reference>
<dbReference type="EMBL" id="AHNU02000043">
    <property type="protein sequence ID" value="EMN90310.1"/>
    <property type="molecule type" value="Genomic_DNA"/>
</dbReference>
<keyword evidence="2" id="KW-1133">Transmembrane helix</keyword>
<dbReference type="Gene3D" id="1.25.40.10">
    <property type="entry name" value="Tetratricopeptide repeat domain"/>
    <property type="match status" value="1"/>
</dbReference>
<protein>
    <submittedName>
        <fullName evidence="3">Uncharacterized protein</fullName>
    </submittedName>
</protein>
<dbReference type="AlphaFoldDB" id="M6QAR2"/>
<comment type="caution">
    <text evidence="3">The sequence shown here is derived from an EMBL/GenBank/DDBJ whole genome shotgun (WGS) entry which is preliminary data.</text>
</comment>
<keyword evidence="4" id="KW-1185">Reference proteome</keyword>
<feature type="repeat" description="TPR" evidence="1">
    <location>
        <begin position="382"/>
        <end position="415"/>
    </location>
</feature>
<keyword evidence="2" id="KW-0812">Transmembrane</keyword>
<accession>M6QAR2</accession>
<gene>
    <name evidence="3" type="ORF">LEP1GSC108_3509</name>
</gene>
<dbReference type="InterPro" id="IPR019734">
    <property type="entry name" value="TPR_rpt"/>
</dbReference>
<keyword evidence="2" id="KW-0472">Membrane</keyword>
<organism evidence="3 4">
    <name type="scientific">Leptospira weilii str. UI 13098</name>
    <dbReference type="NCBI Taxonomy" id="1088542"/>
    <lineage>
        <taxon>Bacteria</taxon>
        <taxon>Pseudomonadati</taxon>
        <taxon>Spirochaetota</taxon>
        <taxon>Spirochaetia</taxon>
        <taxon>Leptospirales</taxon>
        <taxon>Leptospiraceae</taxon>
        <taxon>Leptospira</taxon>
    </lineage>
</organism>
<dbReference type="Proteomes" id="UP000012118">
    <property type="component" value="Unassembled WGS sequence"/>
</dbReference>
<feature type="transmembrane region" description="Helical" evidence="2">
    <location>
        <begin position="65"/>
        <end position="85"/>
    </location>
</feature>
<dbReference type="RefSeq" id="WP_004503320.1">
    <property type="nucleotide sequence ID" value="NZ_AHNU02000043.1"/>
</dbReference>
<proteinExistence type="predicted"/>
<keyword evidence="1" id="KW-0802">TPR repeat</keyword>
<evidence type="ECO:0000313" key="4">
    <source>
        <dbReference type="Proteomes" id="UP000012118"/>
    </source>
</evidence>
<evidence type="ECO:0000256" key="1">
    <source>
        <dbReference type="PROSITE-ProRule" id="PRU00339"/>
    </source>
</evidence>
<dbReference type="PROSITE" id="PS50005">
    <property type="entry name" value="TPR"/>
    <property type="match status" value="1"/>
</dbReference>
<evidence type="ECO:0000256" key="2">
    <source>
        <dbReference type="SAM" id="Phobius"/>
    </source>
</evidence>